<keyword evidence="7 9" id="KW-0414">Isoprene biosynthesis</keyword>
<evidence type="ECO:0000256" key="9">
    <source>
        <dbReference type="HAMAP-Rule" id="MF_00183"/>
    </source>
</evidence>
<evidence type="ECO:0000256" key="5">
    <source>
        <dbReference type="ARBA" id="ARBA00023002"/>
    </source>
</evidence>
<evidence type="ECO:0000256" key="7">
    <source>
        <dbReference type="ARBA" id="ARBA00023229"/>
    </source>
</evidence>
<feature type="binding site" evidence="9">
    <location>
        <position position="174"/>
    </location>
    <ligand>
        <name>1-deoxy-D-xylulose 5-phosphate</name>
        <dbReference type="ChEBI" id="CHEBI:57792"/>
    </ligand>
</feature>
<dbReference type="SUPFAM" id="SSF51735">
    <property type="entry name" value="NAD(P)-binding Rossmann-fold domains"/>
    <property type="match status" value="1"/>
</dbReference>
<dbReference type="SUPFAM" id="SSF69055">
    <property type="entry name" value="1-deoxy-D-xylulose-5-phosphate reductoisomerase, C-terminal domain"/>
    <property type="match status" value="1"/>
</dbReference>
<dbReference type="Gene3D" id="3.40.50.720">
    <property type="entry name" value="NAD(P)-binding Rossmann-like Domain"/>
    <property type="match status" value="1"/>
</dbReference>
<dbReference type="InterPro" id="IPR003821">
    <property type="entry name" value="DXP_reductoisomerase"/>
</dbReference>
<dbReference type="Pfam" id="PF13288">
    <property type="entry name" value="DXPR_C"/>
    <property type="match status" value="1"/>
</dbReference>
<dbReference type="SUPFAM" id="SSF55347">
    <property type="entry name" value="Glyceraldehyde-3-phosphate dehydrogenase-like, C-terminal domain"/>
    <property type="match status" value="1"/>
</dbReference>
<dbReference type="InterPro" id="IPR013512">
    <property type="entry name" value="DXP_reductoisomerase_N"/>
</dbReference>
<dbReference type="Pfam" id="PF08436">
    <property type="entry name" value="DXP_redisom_C"/>
    <property type="match status" value="1"/>
</dbReference>
<dbReference type="EMBL" id="MDKC01000032">
    <property type="protein sequence ID" value="ODG91163.1"/>
    <property type="molecule type" value="Genomic_DNA"/>
</dbReference>
<comment type="similarity">
    <text evidence="2 9">Belongs to the DXR family.</text>
</comment>
<organism evidence="13 14">
    <name type="scientific">Gottfriedia luciferensis</name>
    <dbReference type="NCBI Taxonomy" id="178774"/>
    <lineage>
        <taxon>Bacteria</taxon>
        <taxon>Bacillati</taxon>
        <taxon>Bacillota</taxon>
        <taxon>Bacilli</taxon>
        <taxon>Bacillales</taxon>
        <taxon>Bacillaceae</taxon>
        <taxon>Gottfriedia</taxon>
    </lineage>
</organism>
<feature type="binding site" evidence="9">
    <location>
        <position position="36"/>
    </location>
    <ligand>
        <name>NADPH</name>
        <dbReference type="ChEBI" id="CHEBI:57783"/>
    </ligand>
</feature>
<dbReference type="InterPro" id="IPR036169">
    <property type="entry name" value="DXPR_C_sf"/>
</dbReference>
<sequence length="383" mass="42270">MKKISLLGATGSIGIQTLDIIRNQSNDFELVACSAGRNIDELYKIILEFKPKLVSVAGKEEAEKLTSLGIPSQIKVLYGEEGLIEVAVHEDSTILVNAVVGSVGLVPTMKAIQNGKTIALANKETLVTAGHIVMAEAEKYGVSILPVDSEHSAIYQCLNGENPNEIHKLIITASGGSFRDKTRDQLKDVTIEDALNHPNWSMGAKITIDSATMMNKGLEVIEAHWLFNMPYEKIDVVLHRESVIHSMIEFDDGSVMAQLGTPDMRVPIAYALNYPSRKPITNHKPLDLIKFGTLHFEEMDFNRFKCLDYAYQAGKVGGSLPTVLNAANEEAVAAFLQNKISFLQIENLIENALEKHNVISKPSLEEIRNIDEQTRQFVSSLIK</sequence>
<feature type="domain" description="1-deoxy-D-xylulose 5-phosphate reductoisomerase C-terminal" evidence="11">
    <location>
        <begin position="144"/>
        <end position="227"/>
    </location>
</feature>
<feature type="binding site" evidence="9">
    <location>
        <position position="216"/>
    </location>
    <ligand>
        <name>1-deoxy-D-xylulose 5-phosphate</name>
        <dbReference type="ChEBI" id="CHEBI:57792"/>
    </ligand>
</feature>
<feature type="binding site" evidence="9">
    <location>
        <position position="197"/>
    </location>
    <ligand>
        <name>1-deoxy-D-xylulose 5-phosphate</name>
        <dbReference type="ChEBI" id="CHEBI:57792"/>
    </ligand>
</feature>
<feature type="binding site" evidence="9">
    <location>
        <position position="210"/>
    </location>
    <ligand>
        <name>1-deoxy-D-xylulose 5-phosphate</name>
        <dbReference type="ChEBI" id="CHEBI:57792"/>
    </ligand>
</feature>
<evidence type="ECO:0000259" key="11">
    <source>
        <dbReference type="Pfam" id="PF08436"/>
    </source>
</evidence>
<feature type="binding site" evidence="9">
    <location>
        <position position="13"/>
    </location>
    <ligand>
        <name>NADPH</name>
        <dbReference type="ChEBI" id="CHEBI:57783"/>
    </ligand>
</feature>
<feature type="domain" description="1-deoxy-D-xylulose 5-phosphate reductoisomerase N-terminal" evidence="10">
    <location>
        <begin position="4"/>
        <end position="130"/>
    </location>
</feature>
<dbReference type="PIRSF" id="PIRSF006205">
    <property type="entry name" value="Dxp_reductismrs"/>
    <property type="match status" value="1"/>
</dbReference>
<feature type="binding site" evidence="9">
    <location>
        <position position="215"/>
    </location>
    <ligand>
        <name>1-deoxy-D-xylulose 5-phosphate</name>
        <dbReference type="ChEBI" id="CHEBI:57792"/>
    </ligand>
</feature>
<comment type="cofactor">
    <cofactor evidence="9">
        <name>Mg(2+)</name>
        <dbReference type="ChEBI" id="CHEBI:18420"/>
    </cofactor>
    <cofactor evidence="9">
        <name>Mn(2+)</name>
        <dbReference type="ChEBI" id="CHEBI:29035"/>
    </cofactor>
</comment>
<keyword evidence="9" id="KW-0460">Magnesium</keyword>
<reference evidence="13 14" key="1">
    <citation type="submission" date="2016-07" db="EMBL/GenBank/DDBJ databases">
        <authorList>
            <person name="Townsley L."/>
            <person name="Shank E.A."/>
        </authorList>
    </citation>
    <scope>NUCLEOTIDE SEQUENCE [LARGE SCALE GENOMIC DNA]</scope>
    <source>
        <strain evidence="13 14">CH01</strain>
    </source>
</reference>
<dbReference type="Proteomes" id="UP000094580">
    <property type="component" value="Unassembled WGS sequence"/>
</dbReference>
<name>A0ABX2ZN58_9BACI</name>
<comment type="function">
    <text evidence="9">Catalyzes the NADPH-dependent rearrangement and reduction of 1-deoxy-D-xylulose-5-phosphate (DXP) to 2-C-methyl-D-erythritol 4-phosphate (MEP).</text>
</comment>
<feature type="binding site" evidence="9">
    <location>
        <position position="10"/>
    </location>
    <ligand>
        <name>NADPH</name>
        <dbReference type="ChEBI" id="CHEBI:57783"/>
    </ligand>
</feature>
<evidence type="ECO:0000256" key="3">
    <source>
        <dbReference type="ARBA" id="ARBA00022723"/>
    </source>
</evidence>
<feature type="binding site" evidence="9">
    <location>
        <position position="149"/>
    </location>
    <ligand>
        <name>1-deoxy-D-xylulose 5-phosphate</name>
        <dbReference type="ChEBI" id="CHEBI:57792"/>
    </ligand>
</feature>
<evidence type="ECO:0000256" key="6">
    <source>
        <dbReference type="ARBA" id="ARBA00023211"/>
    </source>
</evidence>
<feature type="binding site" evidence="9">
    <location>
        <position position="37"/>
    </location>
    <ligand>
        <name>NADPH</name>
        <dbReference type="ChEBI" id="CHEBI:57783"/>
    </ligand>
</feature>
<feature type="binding site" evidence="9">
    <location>
        <position position="124"/>
    </location>
    <ligand>
        <name>NADPH</name>
        <dbReference type="ChEBI" id="CHEBI:57783"/>
    </ligand>
</feature>
<dbReference type="NCBIfam" id="TIGR00243">
    <property type="entry name" value="Dxr"/>
    <property type="match status" value="1"/>
</dbReference>
<feature type="binding site" evidence="9">
    <location>
        <position position="219"/>
    </location>
    <ligand>
        <name>1-deoxy-D-xylulose 5-phosphate</name>
        <dbReference type="ChEBI" id="CHEBI:57792"/>
    </ligand>
</feature>
<dbReference type="EC" id="1.1.1.267" evidence="9"/>
<keyword evidence="3 9" id="KW-0479">Metal-binding</keyword>
<feature type="domain" description="DXP reductoisomerase C-terminal" evidence="12">
    <location>
        <begin position="259"/>
        <end position="376"/>
    </location>
</feature>
<dbReference type="Pfam" id="PF02670">
    <property type="entry name" value="DXP_reductoisom"/>
    <property type="match status" value="1"/>
</dbReference>
<feature type="binding site" evidence="9">
    <location>
        <position position="38"/>
    </location>
    <ligand>
        <name>NADPH</name>
        <dbReference type="ChEBI" id="CHEBI:57783"/>
    </ligand>
</feature>
<comment type="pathway">
    <text evidence="1 9">Isoprenoid biosynthesis; isopentenyl diphosphate biosynthesis via DXP pathway; isopentenyl diphosphate from 1-deoxy-D-xylulose 5-phosphate: step 1/6.</text>
</comment>
<feature type="binding site" evidence="9">
    <location>
        <position position="203"/>
    </location>
    <ligand>
        <name>NADPH</name>
        <dbReference type="ChEBI" id="CHEBI:57783"/>
    </ligand>
</feature>
<evidence type="ECO:0000256" key="8">
    <source>
        <dbReference type="ARBA" id="ARBA00048543"/>
    </source>
</evidence>
<keyword evidence="5 9" id="KW-0560">Oxidoreductase</keyword>
<dbReference type="InterPro" id="IPR013644">
    <property type="entry name" value="DXP_reductoisomerase_C"/>
</dbReference>
<dbReference type="HAMAP" id="MF_00183">
    <property type="entry name" value="DXP_reductoisom"/>
    <property type="match status" value="1"/>
</dbReference>
<comment type="catalytic activity">
    <reaction evidence="8">
        <text>2-C-methyl-D-erythritol 4-phosphate + NADP(+) = 1-deoxy-D-xylulose 5-phosphate + NADPH + H(+)</text>
        <dbReference type="Rhea" id="RHEA:13717"/>
        <dbReference type="ChEBI" id="CHEBI:15378"/>
        <dbReference type="ChEBI" id="CHEBI:57783"/>
        <dbReference type="ChEBI" id="CHEBI:57792"/>
        <dbReference type="ChEBI" id="CHEBI:58262"/>
        <dbReference type="ChEBI" id="CHEBI:58349"/>
        <dbReference type="EC" id="1.1.1.267"/>
    </reaction>
    <physiologicalReaction direction="right-to-left" evidence="8">
        <dbReference type="Rhea" id="RHEA:13719"/>
    </physiologicalReaction>
</comment>
<evidence type="ECO:0000259" key="10">
    <source>
        <dbReference type="Pfam" id="PF02670"/>
    </source>
</evidence>
<proteinExistence type="inferred from homology"/>
<evidence type="ECO:0000256" key="4">
    <source>
        <dbReference type="ARBA" id="ARBA00022857"/>
    </source>
</evidence>
<feature type="binding site" evidence="9">
    <location>
        <position position="219"/>
    </location>
    <ligand>
        <name>Mn(2+)</name>
        <dbReference type="ChEBI" id="CHEBI:29035"/>
    </ligand>
</feature>
<feature type="binding site" evidence="9">
    <location>
        <position position="11"/>
    </location>
    <ligand>
        <name>NADPH</name>
        <dbReference type="ChEBI" id="CHEBI:57783"/>
    </ligand>
</feature>
<comment type="caution">
    <text evidence="13">The sequence shown here is derived from an EMBL/GenBank/DDBJ whole genome shotgun (WGS) entry which is preliminary data.</text>
</comment>
<feature type="binding site" evidence="9">
    <location>
        <position position="122"/>
    </location>
    <ligand>
        <name>NADPH</name>
        <dbReference type="ChEBI" id="CHEBI:57783"/>
    </ligand>
</feature>
<dbReference type="Gene3D" id="1.10.1740.10">
    <property type="match status" value="1"/>
</dbReference>
<dbReference type="RefSeq" id="WP_069034507.1">
    <property type="nucleotide sequence ID" value="NZ_MDKC01000032.1"/>
</dbReference>
<keyword evidence="14" id="KW-1185">Reference proteome</keyword>
<dbReference type="PANTHER" id="PTHR30525">
    <property type="entry name" value="1-DEOXY-D-XYLULOSE 5-PHOSPHATE REDUCTOISOMERASE"/>
    <property type="match status" value="1"/>
</dbReference>
<dbReference type="NCBIfam" id="NF009114">
    <property type="entry name" value="PRK12464.1"/>
    <property type="match status" value="1"/>
</dbReference>
<dbReference type="InterPro" id="IPR036291">
    <property type="entry name" value="NAD(P)-bd_dom_sf"/>
</dbReference>
<evidence type="ECO:0000256" key="2">
    <source>
        <dbReference type="ARBA" id="ARBA00006825"/>
    </source>
</evidence>
<feature type="binding site" evidence="9">
    <location>
        <position position="123"/>
    </location>
    <ligand>
        <name>1-deoxy-D-xylulose 5-phosphate</name>
        <dbReference type="ChEBI" id="CHEBI:57792"/>
    </ligand>
</feature>
<gene>
    <name evidence="9" type="primary">dxr</name>
    <name evidence="13" type="ORF">BED47_09055</name>
</gene>
<evidence type="ECO:0000256" key="1">
    <source>
        <dbReference type="ARBA" id="ARBA00005094"/>
    </source>
</evidence>
<feature type="binding site" evidence="9">
    <location>
        <position position="148"/>
    </location>
    <ligand>
        <name>Mn(2+)</name>
        <dbReference type="ChEBI" id="CHEBI:29035"/>
    </ligand>
</feature>
<feature type="binding site" evidence="9">
    <location>
        <position position="12"/>
    </location>
    <ligand>
        <name>NADPH</name>
        <dbReference type="ChEBI" id="CHEBI:57783"/>
    </ligand>
</feature>
<evidence type="ECO:0000313" key="13">
    <source>
        <dbReference type="EMBL" id="ODG91163.1"/>
    </source>
</evidence>
<feature type="binding site" evidence="9">
    <location>
        <position position="150"/>
    </location>
    <ligand>
        <name>1-deoxy-D-xylulose 5-phosphate</name>
        <dbReference type="ChEBI" id="CHEBI:57792"/>
    </ligand>
</feature>
<protein>
    <recommendedName>
        <fullName evidence="9">1-deoxy-D-xylulose 5-phosphate reductoisomerase</fullName>
        <shortName evidence="9">DXP reductoisomerase</shortName>
        <ecNumber evidence="9">1.1.1.267</ecNumber>
    </recommendedName>
    <alternativeName>
        <fullName evidence="9">1-deoxyxylulose-5-phosphate reductoisomerase</fullName>
    </alternativeName>
    <alternativeName>
        <fullName evidence="9">2-C-methyl-D-erythritol 4-phosphate synthase</fullName>
    </alternativeName>
</protein>
<evidence type="ECO:0000313" key="14">
    <source>
        <dbReference type="Proteomes" id="UP000094580"/>
    </source>
</evidence>
<keyword evidence="6 9" id="KW-0464">Manganese</keyword>
<accession>A0ABX2ZN58</accession>
<feature type="binding site" evidence="9">
    <location>
        <position position="150"/>
    </location>
    <ligand>
        <name>Mn(2+)</name>
        <dbReference type="ChEBI" id="CHEBI:29035"/>
    </ligand>
</feature>
<keyword evidence="4 9" id="KW-0521">NADP</keyword>
<evidence type="ECO:0000259" key="12">
    <source>
        <dbReference type="Pfam" id="PF13288"/>
    </source>
</evidence>
<dbReference type="PANTHER" id="PTHR30525:SF0">
    <property type="entry name" value="1-DEOXY-D-XYLULOSE 5-PHOSPHATE REDUCTOISOMERASE, CHLOROPLASTIC"/>
    <property type="match status" value="1"/>
</dbReference>
<dbReference type="InterPro" id="IPR026877">
    <property type="entry name" value="DXPR_C"/>
</dbReference>